<accession>A0A840Y2X1</accession>
<dbReference type="SUPFAM" id="SSF53756">
    <property type="entry name" value="UDP-Glycosyltransferase/glycogen phosphorylase"/>
    <property type="match status" value="1"/>
</dbReference>
<dbReference type="RefSeq" id="WP_184517315.1">
    <property type="nucleotide sequence ID" value="NZ_JACIJD010000008.1"/>
</dbReference>
<reference evidence="4 5" key="1">
    <citation type="submission" date="2020-08" db="EMBL/GenBank/DDBJ databases">
        <title>Genomic Encyclopedia of Type Strains, Phase IV (KMG-IV): sequencing the most valuable type-strain genomes for metagenomic binning, comparative biology and taxonomic classification.</title>
        <authorList>
            <person name="Goeker M."/>
        </authorList>
    </citation>
    <scope>NUCLEOTIDE SEQUENCE [LARGE SCALE GENOMIC DNA]</scope>
    <source>
        <strain evidence="4 5">DSM 25622</strain>
    </source>
</reference>
<protein>
    <submittedName>
        <fullName evidence="4">Glycosyltransferase involved in cell wall biosynthesis</fullName>
    </submittedName>
</protein>
<evidence type="ECO:0000313" key="4">
    <source>
        <dbReference type="EMBL" id="MBB5694020.1"/>
    </source>
</evidence>
<dbReference type="PANTHER" id="PTHR12526:SF510">
    <property type="entry name" value="D-INOSITOL 3-PHOSPHATE GLYCOSYLTRANSFERASE"/>
    <property type="match status" value="1"/>
</dbReference>
<dbReference type="InterPro" id="IPR028098">
    <property type="entry name" value="Glyco_trans_4-like_N"/>
</dbReference>
<evidence type="ECO:0000259" key="3">
    <source>
        <dbReference type="Pfam" id="PF13439"/>
    </source>
</evidence>
<dbReference type="PANTHER" id="PTHR12526">
    <property type="entry name" value="GLYCOSYLTRANSFERASE"/>
    <property type="match status" value="1"/>
</dbReference>
<keyword evidence="5" id="KW-1185">Reference proteome</keyword>
<dbReference type="Proteomes" id="UP000580654">
    <property type="component" value="Unassembled WGS sequence"/>
</dbReference>
<gene>
    <name evidence="4" type="ORF">FHS87_002060</name>
</gene>
<dbReference type="AlphaFoldDB" id="A0A840Y2X1"/>
<organism evidence="4 5">
    <name type="scientific">Muricoccus pecuniae</name>
    <dbReference type="NCBI Taxonomy" id="693023"/>
    <lineage>
        <taxon>Bacteria</taxon>
        <taxon>Pseudomonadati</taxon>
        <taxon>Pseudomonadota</taxon>
        <taxon>Alphaproteobacteria</taxon>
        <taxon>Acetobacterales</taxon>
        <taxon>Roseomonadaceae</taxon>
        <taxon>Muricoccus</taxon>
    </lineage>
</organism>
<keyword evidence="2 4" id="KW-0808">Transferase</keyword>
<dbReference type="EMBL" id="JACIJD010000008">
    <property type="protein sequence ID" value="MBB5694020.1"/>
    <property type="molecule type" value="Genomic_DNA"/>
</dbReference>
<dbReference type="GO" id="GO:0016757">
    <property type="term" value="F:glycosyltransferase activity"/>
    <property type="evidence" value="ECO:0007669"/>
    <property type="project" value="UniProtKB-KW"/>
</dbReference>
<sequence length="385" mass="39863">MARTLRTARLLVLFPGERFGGAEAHTLRVTDAARALGMEVTLAASGALHPALAGPGRVLLDLPLAWRRGLPHTARRAQAEAARAALDAAYPDVVLLPLPWPDQAGGAMEALAELGTPTLVVCHLAPHGEERPLGLDGEALRAASAMWADWVAVSEPTAARVSRFLDLPPGRVDTIPNGVDPPVPGDRAGRRAALRARLGLDADAPVALFLGRLDRAKGADHLPLLAEAFACRTGGVIACAGTGSLGEELARASPPGHPLRLLGQHPRPAELLAAVDALVMPSRLEGAPLAFLEAATHDLPVAASPAALEALGPAAGDFAAIADAEDVGAMADALAGCLDAHGPAPARAARAWRMATAWDATAMTARYLARLRRLTLPPLHGVVRE</sequence>
<comment type="caution">
    <text evidence="4">The sequence shown here is derived from an EMBL/GenBank/DDBJ whole genome shotgun (WGS) entry which is preliminary data.</text>
</comment>
<evidence type="ECO:0000256" key="2">
    <source>
        <dbReference type="ARBA" id="ARBA00022679"/>
    </source>
</evidence>
<evidence type="ECO:0000313" key="5">
    <source>
        <dbReference type="Proteomes" id="UP000580654"/>
    </source>
</evidence>
<feature type="domain" description="Glycosyltransferase subfamily 4-like N-terminal" evidence="3">
    <location>
        <begin position="19"/>
        <end position="181"/>
    </location>
</feature>
<dbReference type="Pfam" id="PF13692">
    <property type="entry name" value="Glyco_trans_1_4"/>
    <property type="match status" value="1"/>
</dbReference>
<evidence type="ECO:0000256" key="1">
    <source>
        <dbReference type="ARBA" id="ARBA00022676"/>
    </source>
</evidence>
<dbReference type="CDD" id="cd03801">
    <property type="entry name" value="GT4_PimA-like"/>
    <property type="match status" value="1"/>
</dbReference>
<dbReference type="Pfam" id="PF13439">
    <property type="entry name" value="Glyco_transf_4"/>
    <property type="match status" value="1"/>
</dbReference>
<proteinExistence type="predicted"/>
<keyword evidence="1" id="KW-0328">Glycosyltransferase</keyword>
<name>A0A840Y2X1_9PROT</name>
<dbReference type="Gene3D" id="3.40.50.2000">
    <property type="entry name" value="Glycogen Phosphorylase B"/>
    <property type="match status" value="2"/>
</dbReference>